<keyword evidence="2 5" id="KW-0812">Transmembrane</keyword>
<evidence type="ECO:0000256" key="1">
    <source>
        <dbReference type="ARBA" id="ARBA00004141"/>
    </source>
</evidence>
<feature type="transmembrane region" description="Helical" evidence="5">
    <location>
        <begin position="103"/>
        <end position="124"/>
    </location>
</feature>
<dbReference type="PANTHER" id="PTHR10846:SF8">
    <property type="entry name" value="INNER MEMBRANE PROTEIN YRBG"/>
    <property type="match status" value="1"/>
</dbReference>
<feature type="domain" description="Sodium/calcium exchanger membrane region" evidence="6">
    <location>
        <begin position="2"/>
        <end position="150"/>
    </location>
</feature>
<dbReference type="EMBL" id="JACSQZ010000096">
    <property type="protein sequence ID" value="MBD7916539.1"/>
    <property type="molecule type" value="Genomic_DNA"/>
</dbReference>
<comment type="caution">
    <text evidence="7">The sequence shown here is derived from an EMBL/GenBank/DDBJ whole genome shotgun (WGS) entry which is preliminary data.</text>
</comment>
<feature type="transmembrane region" description="Helical" evidence="5">
    <location>
        <begin position="76"/>
        <end position="94"/>
    </location>
</feature>
<organism evidence="7 8">
    <name type="scientific">Clostridium gallinarum</name>
    <dbReference type="NCBI Taxonomy" id="2762246"/>
    <lineage>
        <taxon>Bacteria</taxon>
        <taxon>Bacillati</taxon>
        <taxon>Bacillota</taxon>
        <taxon>Clostridia</taxon>
        <taxon>Eubacteriales</taxon>
        <taxon>Clostridiaceae</taxon>
        <taxon>Clostridium</taxon>
    </lineage>
</organism>
<comment type="subcellular location">
    <subcellularLocation>
        <location evidence="1">Membrane</location>
        <topology evidence="1">Multi-pass membrane protein</topology>
    </subcellularLocation>
</comment>
<dbReference type="NCBIfam" id="TIGR00367">
    <property type="entry name" value="calcium/sodium antiporter"/>
    <property type="match status" value="1"/>
</dbReference>
<evidence type="ECO:0000259" key="6">
    <source>
        <dbReference type="Pfam" id="PF01699"/>
    </source>
</evidence>
<feature type="transmembrane region" description="Helical" evidence="5">
    <location>
        <begin position="236"/>
        <end position="255"/>
    </location>
</feature>
<protein>
    <submittedName>
        <fullName evidence="7">Calcium/sodium antiporter</fullName>
    </submittedName>
</protein>
<feature type="transmembrane region" description="Helical" evidence="5">
    <location>
        <begin position="298"/>
        <end position="316"/>
    </location>
</feature>
<dbReference type="InterPro" id="IPR044880">
    <property type="entry name" value="NCX_ion-bd_dom_sf"/>
</dbReference>
<feature type="transmembrane region" description="Helical" evidence="5">
    <location>
        <begin position="166"/>
        <end position="186"/>
    </location>
</feature>
<evidence type="ECO:0000313" key="7">
    <source>
        <dbReference type="EMBL" id="MBD7916539.1"/>
    </source>
</evidence>
<dbReference type="InterPro" id="IPR004481">
    <property type="entry name" value="K/Na/Ca-exchanger"/>
</dbReference>
<sequence length="318" mass="33953">MSYIILIIGFALLIKGADIFVEGASNIAKKLGIPSIIVGLTIVSLGTSAPELAVSLIASFEGNNGITMGNVLGSNIFNTLMVLGLTAIVMPIIIKKNTIIKDYIINIIVTILLLILSFGGKLLFNRNAELNRLSGFILIGICIIYIIYLIKTAKNQSEDSEDNTKVNILVSTFKIILGIIGIIIGGNLVVNSASNIAYSFGLSDKLVGLTIVAMGTSLPELVTSMIAALKGENDIAIGNVLGSNIFNILLILGVSSSINPIIIAPSLLVDILFLIIISLILGVFLFRGNKEKLRLGKIEGLTLVVLYIGYMAYIIFRN</sequence>
<dbReference type="Gene3D" id="1.20.1420.30">
    <property type="entry name" value="NCX, central ion-binding region"/>
    <property type="match status" value="1"/>
</dbReference>
<proteinExistence type="predicted"/>
<evidence type="ECO:0000313" key="8">
    <source>
        <dbReference type="Proteomes" id="UP000640335"/>
    </source>
</evidence>
<accession>A0ABR8Q8F6</accession>
<evidence type="ECO:0000256" key="2">
    <source>
        <dbReference type="ARBA" id="ARBA00022692"/>
    </source>
</evidence>
<evidence type="ECO:0000256" key="3">
    <source>
        <dbReference type="ARBA" id="ARBA00022989"/>
    </source>
</evidence>
<dbReference type="RefSeq" id="WP_191751281.1">
    <property type="nucleotide sequence ID" value="NZ_JACSQZ010000096.1"/>
</dbReference>
<reference evidence="7 8" key="1">
    <citation type="submission" date="2020-08" db="EMBL/GenBank/DDBJ databases">
        <title>A Genomic Blueprint of the Chicken Gut Microbiome.</title>
        <authorList>
            <person name="Gilroy R."/>
            <person name="Ravi A."/>
            <person name="Getino M."/>
            <person name="Pursley I."/>
            <person name="Horton D.L."/>
            <person name="Alikhan N.-F."/>
            <person name="Baker D."/>
            <person name="Gharbi K."/>
            <person name="Hall N."/>
            <person name="Watson M."/>
            <person name="Adriaenssens E.M."/>
            <person name="Foster-Nyarko E."/>
            <person name="Jarju S."/>
            <person name="Secka A."/>
            <person name="Antonio M."/>
            <person name="Oren A."/>
            <person name="Chaudhuri R."/>
            <person name="La Ragione R.M."/>
            <person name="Hildebrand F."/>
            <person name="Pallen M.J."/>
        </authorList>
    </citation>
    <scope>NUCLEOTIDE SEQUENCE [LARGE SCALE GENOMIC DNA]</scope>
    <source>
        <strain evidence="7 8">Sa3CUN1</strain>
    </source>
</reference>
<evidence type="ECO:0000256" key="5">
    <source>
        <dbReference type="SAM" id="Phobius"/>
    </source>
</evidence>
<keyword evidence="8" id="KW-1185">Reference proteome</keyword>
<feature type="transmembrane region" description="Helical" evidence="5">
    <location>
        <begin position="261"/>
        <end position="286"/>
    </location>
</feature>
<name>A0ABR8Q8F6_9CLOT</name>
<evidence type="ECO:0000256" key="4">
    <source>
        <dbReference type="ARBA" id="ARBA00023136"/>
    </source>
</evidence>
<feature type="transmembrane region" description="Helical" evidence="5">
    <location>
        <begin position="130"/>
        <end position="150"/>
    </location>
</feature>
<keyword evidence="4 5" id="KW-0472">Membrane</keyword>
<dbReference type="Proteomes" id="UP000640335">
    <property type="component" value="Unassembled WGS sequence"/>
</dbReference>
<gene>
    <name evidence="7" type="ORF">H9660_15510</name>
</gene>
<feature type="domain" description="Sodium/calcium exchanger membrane region" evidence="6">
    <location>
        <begin position="173"/>
        <end position="315"/>
    </location>
</feature>
<keyword evidence="3 5" id="KW-1133">Transmembrane helix</keyword>
<dbReference type="InterPro" id="IPR004837">
    <property type="entry name" value="NaCa_Exmemb"/>
</dbReference>
<dbReference type="PANTHER" id="PTHR10846">
    <property type="entry name" value="SODIUM/POTASSIUM/CALCIUM EXCHANGER"/>
    <property type="match status" value="1"/>
</dbReference>
<dbReference type="Pfam" id="PF01699">
    <property type="entry name" value="Na_Ca_ex"/>
    <property type="match status" value="2"/>
</dbReference>